<protein>
    <submittedName>
        <fullName evidence="2">Uncharacterized protein</fullName>
    </submittedName>
</protein>
<accession>A0A7J7YXC7</accession>
<dbReference type="AlphaFoldDB" id="A0A7J7YXC7"/>
<proteinExistence type="predicted"/>
<reference evidence="2 3" key="1">
    <citation type="journal article" date="2020" name="Nature">
        <title>Six reference-quality genomes reveal evolution of bat adaptations.</title>
        <authorList>
            <person name="Jebb D."/>
            <person name="Huang Z."/>
            <person name="Pippel M."/>
            <person name="Hughes G.M."/>
            <person name="Lavrichenko K."/>
            <person name="Devanna P."/>
            <person name="Winkler S."/>
            <person name="Jermiin L.S."/>
            <person name="Skirmuntt E.C."/>
            <person name="Katzourakis A."/>
            <person name="Burkitt-Gray L."/>
            <person name="Ray D.A."/>
            <person name="Sullivan K.A.M."/>
            <person name="Roscito J.G."/>
            <person name="Kirilenko B.M."/>
            <person name="Davalos L.M."/>
            <person name="Corthals A.P."/>
            <person name="Power M.L."/>
            <person name="Jones G."/>
            <person name="Ransome R.D."/>
            <person name="Dechmann D.K.N."/>
            <person name="Locatelli A.G."/>
            <person name="Puechmaille S.J."/>
            <person name="Fedrigo O."/>
            <person name="Jarvis E.D."/>
            <person name="Hiller M."/>
            <person name="Vernes S.C."/>
            <person name="Myers E.W."/>
            <person name="Teeling E.C."/>
        </authorList>
    </citation>
    <scope>NUCLEOTIDE SEQUENCE [LARGE SCALE GENOMIC DNA]</scope>
    <source>
        <strain evidence="2">MPipKuh1</strain>
        <tissue evidence="2">Flight muscle</tissue>
    </source>
</reference>
<evidence type="ECO:0000313" key="2">
    <source>
        <dbReference type="EMBL" id="KAF6366479.1"/>
    </source>
</evidence>
<evidence type="ECO:0000256" key="1">
    <source>
        <dbReference type="SAM" id="MobiDB-lite"/>
    </source>
</evidence>
<gene>
    <name evidence="2" type="ORF">mPipKuh1_009891</name>
</gene>
<name>A0A7J7YXC7_PIPKU</name>
<feature type="region of interest" description="Disordered" evidence="1">
    <location>
        <begin position="96"/>
        <end position="121"/>
    </location>
</feature>
<sequence length="121" mass="12761">MKINPTKMAANLHMQALIGLGPGTSFGPKLLLAYRPVGPEQQGSQNTPWPLQPKNAGAKQLGAGQEQPRITHSCPVCGHLGMLQHQAAVWVHTPSLGSQVGSGARAPRQRSPPGPGWVLSH</sequence>
<feature type="region of interest" description="Disordered" evidence="1">
    <location>
        <begin position="37"/>
        <end position="67"/>
    </location>
</feature>
<keyword evidence="3" id="KW-1185">Reference proteome</keyword>
<dbReference type="EMBL" id="JACAGB010000004">
    <property type="protein sequence ID" value="KAF6366479.1"/>
    <property type="molecule type" value="Genomic_DNA"/>
</dbReference>
<dbReference type="Proteomes" id="UP000558488">
    <property type="component" value="Unassembled WGS sequence"/>
</dbReference>
<organism evidence="2 3">
    <name type="scientific">Pipistrellus kuhlii</name>
    <name type="common">Kuhl's pipistrelle</name>
    <dbReference type="NCBI Taxonomy" id="59472"/>
    <lineage>
        <taxon>Eukaryota</taxon>
        <taxon>Metazoa</taxon>
        <taxon>Chordata</taxon>
        <taxon>Craniata</taxon>
        <taxon>Vertebrata</taxon>
        <taxon>Euteleostomi</taxon>
        <taxon>Mammalia</taxon>
        <taxon>Eutheria</taxon>
        <taxon>Laurasiatheria</taxon>
        <taxon>Chiroptera</taxon>
        <taxon>Yangochiroptera</taxon>
        <taxon>Vespertilionidae</taxon>
        <taxon>Pipistrellus</taxon>
    </lineage>
</organism>
<comment type="caution">
    <text evidence="2">The sequence shown here is derived from an EMBL/GenBank/DDBJ whole genome shotgun (WGS) entry which is preliminary data.</text>
</comment>
<evidence type="ECO:0000313" key="3">
    <source>
        <dbReference type="Proteomes" id="UP000558488"/>
    </source>
</evidence>